<keyword evidence="3 7" id="KW-0963">Cytoplasm</keyword>
<comment type="pathway">
    <text evidence="2 7 8">Cell wall biogenesis; peptidoglycan biosynthesis.</text>
</comment>
<dbReference type="Gene3D" id="3.40.1190.10">
    <property type="entry name" value="Mur-like, catalytic domain"/>
    <property type="match status" value="1"/>
</dbReference>
<dbReference type="SUPFAM" id="SSF53623">
    <property type="entry name" value="MurD-like peptide ligases, catalytic domain"/>
    <property type="match status" value="1"/>
</dbReference>
<dbReference type="InterPro" id="IPR036615">
    <property type="entry name" value="Mur_ligase_C_dom_sf"/>
</dbReference>
<dbReference type="GO" id="GO:0005524">
    <property type="term" value="F:ATP binding"/>
    <property type="evidence" value="ECO:0007669"/>
    <property type="project" value="UniProtKB-UniRule"/>
</dbReference>
<keyword evidence="7 8" id="KW-0961">Cell wall biogenesis/degradation</keyword>
<feature type="domain" description="Mur ligase central" evidence="10">
    <location>
        <begin position="115"/>
        <end position="288"/>
    </location>
</feature>
<keyword evidence="6 7" id="KW-0067">ATP-binding</keyword>
<evidence type="ECO:0000259" key="9">
    <source>
        <dbReference type="Pfam" id="PF02875"/>
    </source>
</evidence>
<evidence type="ECO:0000256" key="7">
    <source>
        <dbReference type="HAMAP-Rule" id="MF_00639"/>
    </source>
</evidence>
<evidence type="ECO:0000256" key="1">
    <source>
        <dbReference type="ARBA" id="ARBA00004496"/>
    </source>
</evidence>
<dbReference type="EC" id="6.3.2.9" evidence="7 8"/>
<dbReference type="SUPFAM" id="SSF53244">
    <property type="entry name" value="MurD-like peptide ligases, peptide-binding domain"/>
    <property type="match status" value="1"/>
</dbReference>
<evidence type="ECO:0000256" key="3">
    <source>
        <dbReference type="ARBA" id="ARBA00022490"/>
    </source>
</evidence>
<accession>Q0A6K0</accession>
<organism evidence="11 12">
    <name type="scientific">Alkalilimnicola ehrlichii (strain ATCC BAA-1101 / DSM 17681 / MLHE-1)</name>
    <dbReference type="NCBI Taxonomy" id="187272"/>
    <lineage>
        <taxon>Bacteria</taxon>
        <taxon>Pseudomonadati</taxon>
        <taxon>Pseudomonadota</taxon>
        <taxon>Gammaproteobacteria</taxon>
        <taxon>Chromatiales</taxon>
        <taxon>Ectothiorhodospiraceae</taxon>
        <taxon>Alkalilimnicola</taxon>
    </lineage>
</organism>
<feature type="binding site" evidence="7">
    <location>
        <begin position="117"/>
        <end position="123"/>
    </location>
    <ligand>
        <name>ATP</name>
        <dbReference type="ChEBI" id="CHEBI:30616"/>
    </ligand>
</feature>
<evidence type="ECO:0000256" key="2">
    <source>
        <dbReference type="ARBA" id="ARBA00004752"/>
    </source>
</evidence>
<dbReference type="InterPro" id="IPR036565">
    <property type="entry name" value="Mur-like_cat_sf"/>
</dbReference>
<proteinExistence type="inferred from homology"/>
<comment type="subcellular location">
    <subcellularLocation>
        <location evidence="1 7 8">Cytoplasm</location>
    </subcellularLocation>
</comment>
<keyword evidence="5 7" id="KW-0547">Nucleotide-binding</keyword>
<keyword evidence="7 8" id="KW-0133">Cell shape</keyword>
<evidence type="ECO:0000259" key="10">
    <source>
        <dbReference type="Pfam" id="PF08245"/>
    </source>
</evidence>
<dbReference type="Gene3D" id="3.90.190.20">
    <property type="entry name" value="Mur ligase, C-terminal domain"/>
    <property type="match status" value="1"/>
</dbReference>
<dbReference type="Pfam" id="PF21799">
    <property type="entry name" value="MurD-like_N"/>
    <property type="match status" value="1"/>
</dbReference>
<dbReference type="PANTHER" id="PTHR43692:SF1">
    <property type="entry name" value="UDP-N-ACETYLMURAMOYLALANINE--D-GLUTAMATE LIGASE"/>
    <property type="match status" value="1"/>
</dbReference>
<dbReference type="GO" id="GO:0008360">
    <property type="term" value="P:regulation of cell shape"/>
    <property type="evidence" value="ECO:0007669"/>
    <property type="project" value="UniProtKB-KW"/>
</dbReference>
<dbReference type="OrthoDB" id="9809796at2"/>
<dbReference type="Gene3D" id="3.40.50.720">
    <property type="entry name" value="NAD(P)-binding Rossmann-like Domain"/>
    <property type="match status" value="1"/>
</dbReference>
<dbReference type="InterPro" id="IPR005762">
    <property type="entry name" value="MurD"/>
</dbReference>
<dbReference type="NCBIfam" id="TIGR01087">
    <property type="entry name" value="murD"/>
    <property type="match status" value="1"/>
</dbReference>
<dbReference type="Proteomes" id="UP000001962">
    <property type="component" value="Chromosome"/>
</dbReference>
<dbReference type="GO" id="GO:0051301">
    <property type="term" value="P:cell division"/>
    <property type="evidence" value="ECO:0007669"/>
    <property type="project" value="UniProtKB-KW"/>
</dbReference>
<comment type="function">
    <text evidence="7 8">Cell wall formation. Catalyzes the addition of glutamate to the nucleotide precursor UDP-N-acetylmuramoyl-L-alanine (UMA).</text>
</comment>
<evidence type="ECO:0000256" key="4">
    <source>
        <dbReference type="ARBA" id="ARBA00022598"/>
    </source>
</evidence>
<dbReference type="Pfam" id="PF08245">
    <property type="entry name" value="Mur_ligase_M"/>
    <property type="match status" value="1"/>
</dbReference>
<keyword evidence="7 8" id="KW-0573">Peptidoglycan synthesis</keyword>
<dbReference type="Pfam" id="PF02875">
    <property type="entry name" value="Mur_ligase_C"/>
    <property type="match status" value="1"/>
</dbReference>
<evidence type="ECO:0000256" key="6">
    <source>
        <dbReference type="ARBA" id="ARBA00022840"/>
    </source>
</evidence>
<dbReference type="GO" id="GO:0005737">
    <property type="term" value="C:cytoplasm"/>
    <property type="evidence" value="ECO:0007669"/>
    <property type="project" value="UniProtKB-SubCell"/>
</dbReference>
<reference evidence="12" key="1">
    <citation type="submission" date="2006-08" db="EMBL/GenBank/DDBJ databases">
        <title>Complete sequence of Alkalilimnicola ehrilichei MLHE-1.</title>
        <authorList>
            <person name="Copeland A."/>
            <person name="Lucas S."/>
            <person name="Lapidus A."/>
            <person name="Barry K."/>
            <person name="Detter J.C."/>
            <person name="Glavina del Rio T."/>
            <person name="Hammon N."/>
            <person name="Israni S."/>
            <person name="Dalin E."/>
            <person name="Tice H."/>
            <person name="Pitluck S."/>
            <person name="Sims D."/>
            <person name="Brettin T."/>
            <person name="Bruce D."/>
            <person name="Han C."/>
            <person name="Tapia R."/>
            <person name="Gilna P."/>
            <person name="Schmutz J."/>
            <person name="Larimer F."/>
            <person name="Land M."/>
            <person name="Hauser L."/>
            <person name="Kyrpides N."/>
            <person name="Mikhailova N."/>
            <person name="Oremland R.S."/>
            <person name="Hoeft S.E."/>
            <person name="Switzer-Blum J."/>
            <person name="Kulp T."/>
            <person name="King G."/>
            <person name="Tabita R."/>
            <person name="Witte B."/>
            <person name="Santini J.M."/>
            <person name="Basu P."/>
            <person name="Hollibaugh J.T."/>
            <person name="Xie G."/>
            <person name="Stolz J.F."/>
            <person name="Richardson P."/>
        </authorList>
    </citation>
    <scope>NUCLEOTIDE SEQUENCE [LARGE SCALE GENOMIC DNA]</scope>
    <source>
        <strain evidence="12">ATCC BAA-1101 / DSM 17681 / MLHE-1</strain>
    </source>
</reference>
<name>Q0A6K0_ALKEH</name>
<keyword evidence="12" id="KW-1185">Reference proteome</keyword>
<comment type="similarity">
    <text evidence="7">Belongs to the MurCDEF family.</text>
</comment>
<dbReference type="GO" id="GO:0008764">
    <property type="term" value="F:UDP-N-acetylmuramoylalanine-D-glutamate ligase activity"/>
    <property type="evidence" value="ECO:0007669"/>
    <property type="project" value="UniProtKB-UniRule"/>
</dbReference>
<dbReference type="PANTHER" id="PTHR43692">
    <property type="entry name" value="UDP-N-ACETYLMURAMOYLALANINE--D-GLUTAMATE LIGASE"/>
    <property type="match status" value="1"/>
</dbReference>
<dbReference type="AlphaFoldDB" id="Q0A6K0"/>
<dbReference type="HAMAP" id="MF_00639">
    <property type="entry name" value="MurD"/>
    <property type="match status" value="1"/>
</dbReference>
<keyword evidence="7 8" id="KW-0131">Cell cycle</keyword>
<dbReference type="GO" id="GO:0009252">
    <property type="term" value="P:peptidoglycan biosynthetic process"/>
    <property type="evidence" value="ECO:0007669"/>
    <property type="project" value="UniProtKB-UniRule"/>
</dbReference>
<protein>
    <recommendedName>
        <fullName evidence="7 8">UDP-N-acetylmuramoylalanine--D-glutamate ligase</fullName>
        <ecNumber evidence="7 8">6.3.2.9</ecNumber>
    </recommendedName>
    <alternativeName>
        <fullName evidence="7">D-glutamic acid-adding enzyme</fullName>
    </alternativeName>
    <alternativeName>
        <fullName evidence="7">UDP-N-acetylmuramoyl-L-alanyl-D-glutamate synthetase</fullName>
    </alternativeName>
</protein>
<dbReference type="InterPro" id="IPR013221">
    <property type="entry name" value="Mur_ligase_cen"/>
</dbReference>
<evidence type="ECO:0000256" key="5">
    <source>
        <dbReference type="ARBA" id="ARBA00022741"/>
    </source>
</evidence>
<dbReference type="eggNOG" id="COG0771">
    <property type="taxonomic scope" value="Bacteria"/>
</dbReference>
<evidence type="ECO:0000313" key="11">
    <source>
        <dbReference type="EMBL" id="ABI57537.1"/>
    </source>
</evidence>
<dbReference type="EMBL" id="CP000453">
    <property type="protein sequence ID" value="ABI57537.1"/>
    <property type="molecule type" value="Genomic_DNA"/>
</dbReference>
<feature type="domain" description="Mur ligase C-terminal" evidence="9">
    <location>
        <begin position="311"/>
        <end position="423"/>
    </location>
</feature>
<evidence type="ECO:0000313" key="12">
    <source>
        <dbReference type="Proteomes" id="UP000001962"/>
    </source>
</evidence>
<dbReference type="UniPathway" id="UPA00219"/>
<sequence>MQAVKRQAGYRAVVGLGRTGLACVRFLAARGLDVCVTDSRDEPPEQATLQREWPQVPVRAGGFDAALLAGAGEIIVSPGVSLREPALETARRAGVPLIGEIELFARHADAPVAAITGSNGKSTVTTLVGRMAEAAGRRVAVGGNLGTPALALLDGETRPDAYILELSSFQLETTHSLAPRVAAVLNISADHMDRHGSVSAYAGIKARIFHGAGVQVLNLDDPVVAAMAQPGRTVLGFSLASNPRRGAGVADHRGAPWLHLNGEPVLPAADLRLPGLHNRANALAALCLGQGLGLPVAAMAEALRRFTGLPHRTEWVAEHAGVRWYNDSKGTNVGAAVAAIRGLAGPVVLIAGGDGKGADFLPLADALREKGRAAVLIGRDAPRLAQVLSGVVPVERAADMRDAVRRAANLARSGDAVLLSPACASFDMFRGFEHRGEAFRDAVREVAHG</sequence>
<evidence type="ECO:0000256" key="8">
    <source>
        <dbReference type="RuleBase" id="RU003664"/>
    </source>
</evidence>
<comment type="catalytic activity">
    <reaction evidence="7 8">
        <text>UDP-N-acetyl-alpha-D-muramoyl-L-alanine + D-glutamate + ATP = UDP-N-acetyl-alpha-D-muramoyl-L-alanyl-D-glutamate + ADP + phosphate + H(+)</text>
        <dbReference type="Rhea" id="RHEA:16429"/>
        <dbReference type="ChEBI" id="CHEBI:15378"/>
        <dbReference type="ChEBI" id="CHEBI:29986"/>
        <dbReference type="ChEBI" id="CHEBI:30616"/>
        <dbReference type="ChEBI" id="CHEBI:43474"/>
        <dbReference type="ChEBI" id="CHEBI:83898"/>
        <dbReference type="ChEBI" id="CHEBI:83900"/>
        <dbReference type="ChEBI" id="CHEBI:456216"/>
        <dbReference type="EC" id="6.3.2.9"/>
    </reaction>
</comment>
<dbReference type="InterPro" id="IPR004101">
    <property type="entry name" value="Mur_ligase_C"/>
</dbReference>
<gene>
    <name evidence="7" type="primary">murD</name>
    <name evidence="11" type="ordered locus">Mlg_2195</name>
</gene>
<dbReference type="GO" id="GO:0071555">
    <property type="term" value="P:cell wall organization"/>
    <property type="evidence" value="ECO:0007669"/>
    <property type="project" value="UniProtKB-KW"/>
</dbReference>
<dbReference type="KEGG" id="aeh:Mlg_2195"/>
<dbReference type="RefSeq" id="WP_011629931.1">
    <property type="nucleotide sequence ID" value="NC_008340.1"/>
</dbReference>
<keyword evidence="7 8" id="KW-0132">Cell division</keyword>
<dbReference type="HOGENOM" id="CLU_032540_1_0_6"/>
<keyword evidence="4 7" id="KW-0436">Ligase</keyword>
<dbReference type="SUPFAM" id="SSF51984">
    <property type="entry name" value="MurCD N-terminal domain"/>
    <property type="match status" value="1"/>
</dbReference>